<dbReference type="PANTHER" id="PTHR30579:SF7">
    <property type="entry name" value="HTH-TYPE TRANSCRIPTIONAL REGULATOR LRHA-RELATED"/>
    <property type="match status" value="1"/>
</dbReference>
<keyword evidence="2" id="KW-0805">Transcription regulation</keyword>
<dbReference type="RefSeq" id="WP_163463279.1">
    <property type="nucleotide sequence ID" value="NZ_JAAAMG010000008.1"/>
</dbReference>
<dbReference type="InterPro" id="IPR036388">
    <property type="entry name" value="WH-like_DNA-bd_sf"/>
</dbReference>
<dbReference type="InterPro" id="IPR050176">
    <property type="entry name" value="LTTR"/>
</dbReference>
<accession>A0A6N9T1H8</accession>
<evidence type="ECO:0000256" key="3">
    <source>
        <dbReference type="ARBA" id="ARBA00023125"/>
    </source>
</evidence>
<organism evidence="6 7">
    <name type="scientific">Jiella pacifica</name>
    <dbReference type="NCBI Taxonomy" id="2696469"/>
    <lineage>
        <taxon>Bacteria</taxon>
        <taxon>Pseudomonadati</taxon>
        <taxon>Pseudomonadota</taxon>
        <taxon>Alphaproteobacteria</taxon>
        <taxon>Hyphomicrobiales</taxon>
        <taxon>Aurantimonadaceae</taxon>
        <taxon>Jiella</taxon>
    </lineage>
</organism>
<dbReference type="GO" id="GO:0003700">
    <property type="term" value="F:DNA-binding transcription factor activity"/>
    <property type="evidence" value="ECO:0007669"/>
    <property type="project" value="InterPro"/>
</dbReference>
<dbReference type="AlphaFoldDB" id="A0A6N9T1H8"/>
<dbReference type="EMBL" id="JAAAMG010000008">
    <property type="protein sequence ID" value="NDW05021.1"/>
    <property type="molecule type" value="Genomic_DNA"/>
</dbReference>
<keyword evidence="7" id="KW-1185">Reference proteome</keyword>
<dbReference type="InterPro" id="IPR000847">
    <property type="entry name" value="LysR_HTH_N"/>
</dbReference>
<feature type="domain" description="HTH lysR-type" evidence="5">
    <location>
        <begin position="3"/>
        <end position="60"/>
    </location>
</feature>
<protein>
    <submittedName>
        <fullName evidence="6">LysR family transcriptional regulator</fullName>
    </submittedName>
</protein>
<dbReference type="Gene3D" id="3.40.190.10">
    <property type="entry name" value="Periplasmic binding protein-like II"/>
    <property type="match status" value="2"/>
</dbReference>
<comment type="similarity">
    <text evidence="1">Belongs to the LysR transcriptional regulatory family.</text>
</comment>
<dbReference type="Gene3D" id="1.10.10.10">
    <property type="entry name" value="Winged helix-like DNA-binding domain superfamily/Winged helix DNA-binding domain"/>
    <property type="match status" value="1"/>
</dbReference>
<dbReference type="Proteomes" id="UP000469011">
    <property type="component" value="Unassembled WGS sequence"/>
</dbReference>
<evidence type="ECO:0000313" key="7">
    <source>
        <dbReference type="Proteomes" id="UP000469011"/>
    </source>
</evidence>
<evidence type="ECO:0000256" key="4">
    <source>
        <dbReference type="ARBA" id="ARBA00023163"/>
    </source>
</evidence>
<sequence>MALDLESVRLFVLAAEYGNLTRAAEAAGTVQPVVSQRIKSLEAALGKRLLDRGPRHVRLTEAGTAFIDPARRLLAAHEAALRWDDDQPPALALGISDHALGTAFEGLLRRLQSTLPARTPITVRLGQSGDIRHLYEGGSIDLAIIRREANTGEGEVLGEDPLAWHAPEGWAMPDGPIPVISLPPPCGVRAVAAKALDRAGLPWREAFVGGSCLALAAAVRAGLGVAPLGRMVGGDLPAANVAWGLPALPASQIVMLARTATPAQAIAARALAASVRETLKHPATAAKPRRKFNTR</sequence>
<reference evidence="6 7" key="1">
    <citation type="submission" date="2020-01" db="EMBL/GenBank/DDBJ databases">
        <title>Jiella pacifica sp. nov.</title>
        <authorList>
            <person name="Xue Z."/>
            <person name="Zhu S."/>
            <person name="Chen J."/>
            <person name="Yang J."/>
        </authorList>
    </citation>
    <scope>NUCLEOTIDE SEQUENCE [LARGE SCALE GENOMIC DNA]</scope>
    <source>
        <strain evidence="6 7">40Bstr34</strain>
    </source>
</reference>
<keyword evidence="3" id="KW-0238">DNA-binding</keyword>
<dbReference type="Pfam" id="PF00126">
    <property type="entry name" value="HTH_1"/>
    <property type="match status" value="1"/>
</dbReference>
<dbReference type="GO" id="GO:0003677">
    <property type="term" value="F:DNA binding"/>
    <property type="evidence" value="ECO:0007669"/>
    <property type="project" value="UniProtKB-KW"/>
</dbReference>
<evidence type="ECO:0000256" key="2">
    <source>
        <dbReference type="ARBA" id="ARBA00023015"/>
    </source>
</evidence>
<dbReference type="Pfam" id="PF03466">
    <property type="entry name" value="LysR_substrate"/>
    <property type="match status" value="1"/>
</dbReference>
<dbReference type="PANTHER" id="PTHR30579">
    <property type="entry name" value="TRANSCRIPTIONAL REGULATOR"/>
    <property type="match status" value="1"/>
</dbReference>
<dbReference type="PRINTS" id="PR00039">
    <property type="entry name" value="HTHLYSR"/>
</dbReference>
<dbReference type="InterPro" id="IPR036390">
    <property type="entry name" value="WH_DNA-bd_sf"/>
</dbReference>
<dbReference type="FunFam" id="1.10.10.10:FF:000001">
    <property type="entry name" value="LysR family transcriptional regulator"/>
    <property type="match status" value="1"/>
</dbReference>
<evidence type="ECO:0000313" key="6">
    <source>
        <dbReference type="EMBL" id="NDW05021.1"/>
    </source>
</evidence>
<dbReference type="SUPFAM" id="SSF46785">
    <property type="entry name" value="Winged helix' DNA-binding domain"/>
    <property type="match status" value="1"/>
</dbReference>
<dbReference type="SUPFAM" id="SSF53850">
    <property type="entry name" value="Periplasmic binding protein-like II"/>
    <property type="match status" value="1"/>
</dbReference>
<name>A0A6N9T1H8_9HYPH</name>
<keyword evidence="4" id="KW-0804">Transcription</keyword>
<comment type="caution">
    <text evidence="6">The sequence shown here is derived from an EMBL/GenBank/DDBJ whole genome shotgun (WGS) entry which is preliminary data.</text>
</comment>
<gene>
    <name evidence="6" type="ORF">GTK09_11320</name>
</gene>
<dbReference type="InterPro" id="IPR005119">
    <property type="entry name" value="LysR_subst-bd"/>
</dbReference>
<evidence type="ECO:0000259" key="5">
    <source>
        <dbReference type="PROSITE" id="PS50931"/>
    </source>
</evidence>
<dbReference type="PROSITE" id="PS50931">
    <property type="entry name" value="HTH_LYSR"/>
    <property type="match status" value="1"/>
</dbReference>
<proteinExistence type="inferred from homology"/>
<evidence type="ECO:0000256" key="1">
    <source>
        <dbReference type="ARBA" id="ARBA00009437"/>
    </source>
</evidence>